<protein>
    <recommendedName>
        <fullName evidence="7">Radical SAM core domain-containing protein</fullName>
    </recommendedName>
</protein>
<dbReference type="GO" id="GO:0003824">
    <property type="term" value="F:catalytic activity"/>
    <property type="evidence" value="ECO:0007669"/>
    <property type="project" value="InterPro"/>
</dbReference>
<comment type="cofactor">
    <cofactor evidence="1">
        <name>[4Fe-4S] cluster</name>
        <dbReference type="ChEBI" id="CHEBI:49883"/>
    </cofactor>
</comment>
<dbReference type="GO" id="GO:0051536">
    <property type="term" value="F:iron-sulfur cluster binding"/>
    <property type="evidence" value="ECO:0007669"/>
    <property type="project" value="UniProtKB-KW"/>
</dbReference>
<dbReference type="PANTHER" id="PTHR43409">
    <property type="entry name" value="ANAEROBIC MAGNESIUM-PROTOPORPHYRIN IX MONOMETHYL ESTER CYCLASE-RELATED"/>
    <property type="match status" value="1"/>
</dbReference>
<dbReference type="GO" id="GO:0005829">
    <property type="term" value="C:cytosol"/>
    <property type="evidence" value="ECO:0007669"/>
    <property type="project" value="TreeGrafter"/>
</dbReference>
<evidence type="ECO:0000256" key="3">
    <source>
        <dbReference type="ARBA" id="ARBA00022723"/>
    </source>
</evidence>
<dbReference type="GO" id="GO:0046872">
    <property type="term" value="F:metal ion binding"/>
    <property type="evidence" value="ECO:0007669"/>
    <property type="project" value="UniProtKB-KW"/>
</dbReference>
<dbReference type="InterPro" id="IPR007197">
    <property type="entry name" value="rSAM"/>
</dbReference>
<organism evidence="6">
    <name type="scientific">marine sediment metagenome</name>
    <dbReference type="NCBI Taxonomy" id="412755"/>
    <lineage>
        <taxon>unclassified sequences</taxon>
        <taxon>metagenomes</taxon>
        <taxon>ecological metagenomes</taxon>
    </lineage>
</organism>
<reference evidence="6" key="1">
    <citation type="journal article" date="2014" name="Front. Microbiol.">
        <title>High frequency of phylogenetically diverse reductive dehalogenase-homologous genes in deep subseafloor sedimentary metagenomes.</title>
        <authorList>
            <person name="Kawai M."/>
            <person name="Futagami T."/>
            <person name="Toyoda A."/>
            <person name="Takaki Y."/>
            <person name="Nishi S."/>
            <person name="Hori S."/>
            <person name="Arai W."/>
            <person name="Tsubouchi T."/>
            <person name="Morono Y."/>
            <person name="Uchiyama I."/>
            <person name="Ito T."/>
            <person name="Fujiyama A."/>
            <person name="Inagaki F."/>
            <person name="Takami H."/>
        </authorList>
    </citation>
    <scope>NUCLEOTIDE SEQUENCE</scope>
    <source>
        <strain evidence="6">Expedition CK06-06</strain>
    </source>
</reference>
<evidence type="ECO:0000256" key="1">
    <source>
        <dbReference type="ARBA" id="ARBA00001966"/>
    </source>
</evidence>
<evidence type="ECO:0000256" key="2">
    <source>
        <dbReference type="ARBA" id="ARBA00022691"/>
    </source>
</evidence>
<sequence>MKEKILEEYQCINYVCVGEGETFIKEFVANYGKSTLLGINNLIYRKGGKIHSNPIGPPEDLAMLPKFPWNSFPYVVIPAQYKLLYVTASRGCPFNCTYCCNGVYLRLYKGGYVRRRPIKHILDELIELKAKYK</sequence>
<evidence type="ECO:0000256" key="4">
    <source>
        <dbReference type="ARBA" id="ARBA00023004"/>
    </source>
</evidence>
<comment type="caution">
    <text evidence="6">The sequence shown here is derived from an EMBL/GenBank/DDBJ whole genome shotgun (WGS) entry which is preliminary data.</text>
</comment>
<dbReference type="PANTHER" id="PTHR43409:SF7">
    <property type="entry name" value="BLL1977 PROTEIN"/>
    <property type="match status" value="1"/>
</dbReference>
<dbReference type="SUPFAM" id="SSF102114">
    <property type="entry name" value="Radical SAM enzymes"/>
    <property type="match status" value="1"/>
</dbReference>
<dbReference type="EMBL" id="BART01013775">
    <property type="protein sequence ID" value="GAG80969.1"/>
    <property type="molecule type" value="Genomic_DNA"/>
</dbReference>
<name>X1AGD2_9ZZZZ</name>
<dbReference type="Gene3D" id="3.80.30.20">
    <property type="entry name" value="tm_1862 like domain"/>
    <property type="match status" value="1"/>
</dbReference>
<evidence type="ECO:0000256" key="5">
    <source>
        <dbReference type="ARBA" id="ARBA00023014"/>
    </source>
</evidence>
<feature type="non-terminal residue" evidence="6">
    <location>
        <position position="133"/>
    </location>
</feature>
<keyword evidence="5" id="KW-0411">Iron-sulfur</keyword>
<dbReference type="InterPro" id="IPR023404">
    <property type="entry name" value="rSAM_horseshoe"/>
</dbReference>
<proteinExistence type="predicted"/>
<keyword evidence="3" id="KW-0479">Metal-binding</keyword>
<evidence type="ECO:0008006" key="7">
    <source>
        <dbReference type="Google" id="ProtNLM"/>
    </source>
</evidence>
<dbReference type="InterPro" id="IPR051198">
    <property type="entry name" value="BchE-like"/>
</dbReference>
<gene>
    <name evidence="6" type="ORF">S01H4_27948</name>
</gene>
<accession>X1AGD2</accession>
<evidence type="ECO:0000313" key="6">
    <source>
        <dbReference type="EMBL" id="GAG80969.1"/>
    </source>
</evidence>
<dbReference type="AlphaFoldDB" id="X1AGD2"/>
<dbReference type="InterPro" id="IPR058240">
    <property type="entry name" value="rSAM_sf"/>
</dbReference>
<keyword evidence="4" id="KW-0408">Iron</keyword>
<dbReference type="SFLD" id="SFLDG01082">
    <property type="entry name" value="B12-binding_domain_containing"/>
    <property type="match status" value="1"/>
</dbReference>
<keyword evidence="2" id="KW-0949">S-adenosyl-L-methionine</keyword>
<dbReference type="SFLD" id="SFLDS00029">
    <property type="entry name" value="Radical_SAM"/>
    <property type="match status" value="1"/>
</dbReference>